<keyword evidence="6 8" id="KW-0472">Membrane</keyword>
<dbReference type="CDD" id="cd03228">
    <property type="entry name" value="ABCC_MRP_Like"/>
    <property type="match status" value="1"/>
</dbReference>
<dbReference type="Pfam" id="PF00664">
    <property type="entry name" value="ABC_membrane"/>
    <property type="match status" value="1"/>
</dbReference>
<feature type="transmembrane region" description="Helical" evidence="8">
    <location>
        <begin position="780"/>
        <end position="813"/>
    </location>
</feature>
<feature type="transmembrane region" description="Helical" evidence="8">
    <location>
        <begin position="74"/>
        <end position="96"/>
    </location>
</feature>
<dbReference type="InterPro" id="IPR003593">
    <property type="entry name" value="AAA+_ATPase"/>
</dbReference>
<proteinExistence type="predicted"/>
<name>A0ABT8EW68_9ACTN</name>
<dbReference type="SUPFAM" id="SSF90123">
    <property type="entry name" value="ABC transporter transmembrane region"/>
    <property type="match status" value="2"/>
</dbReference>
<evidence type="ECO:0000259" key="10">
    <source>
        <dbReference type="PROSITE" id="PS50929"/>
    </source>
</evidence>
<keyword evidence="3" id="KW-0547">Nucleotide-binding</keyword>
<dbReference type="SMART" id="SM00382">
    <property type="entry name" value="AAA"/>
    <property type="match status" value="2"/>
</dbReference>
<sequence>MTVSSPPAAERGTSAPDPGAGAGAPLPDSRVVDWRRLRSRVAGAALVALFVAAVGQALGTVVAGRLAAAPSEDLVALLALCVVGAAVLDSAARVVWSGVVDRAEGRLRADLLDAALSQPLARLGDQAVGEVLDRVDDDTYEVGVLVRRQVWDAMRTLFATVPMWIVAGLTWWPAWFLLPVVTAVTVAVVRPLLPEISRRKVLEEVAWTDHAAALEEGVAGRDDLRTSLGQAHVVRRVAGLSAEVHRRLGRVLEAETRLARRAGLLLHGLLAAVVVAGVALVSADGLSVARLVTLFLVTSTFVGQVNNLAQHLPDLQAGLGALVRLRQLLEAEPEPVGGEPVPEGPLDLRFRDLHFAYEEGRFALAGVDLLVPAGQTCALVGRTGSGKSTLAALVSRAVEPERGSVLIGGVDVLDLDLQQLRATVGVVTQRTEILAGTLADNITLFADVPAGRVEHAVTELGLETWVAGLPDGLATQLGPGGTTLSAGEEQLVAFARLLVRDVRVVVLDEATARMDPVTEELVVRAADRLLARRTGLLVAHRLGTVERADLVAVLEQGHVVQHGSHAALAAAPGRFRDLLASGGAEPAAAGTDPADHAAPAHPAHPADAAPEDPRDDLGDDLPTPMATAVGGRRRTGPPPVRPAVGDGPSLTRGVAHMLVIHPGWGLAGAALFLLASLTGAFGTLTGWAWGRLVTDLGEGRTPTALAAVVVVSLFIAPLALASAFLRYPHWWIAVLLRTRMSVLVGQTRQRRLARTPAGEVVARTMDADRYARYADRWVDFVNGLIIVVATSVAGGSLLAGGVLLAVMVASALASSVGRPIAGRSAAAASKARAGFGRSLVSVLDCVRTVKLAAATPMVRRHLGRVDSGRVDAAVREHRVQAALDGVPVVVVQCGVVAAWAVLVAGGWDLATALLVSSAVNGFDWFGRVAGSVITEAPGTRAWQRATSRLAGGVDLMTLPPGVDLVAGAAPEPPPAPRVPLRRLELRDLGAVHDDGTVGVSGVDLDVTSGELVLLLGQVGSGKSSLLAALAGLVDHTGSIRWNGEEVSDAEVFLRPGQVAHVAQVPRVLSGTFADNVLLDHAGERGLEDAVADARLGRDLEEAGGPHALVGHRGVRLSGGQVQRLALARALATDAELLLADDVSSALDAATELELWEALRRRGTTVVGATSKRAALARADRVVVLVEGRVVATGPWSGLAGAWGHLAG</sequence>
<dbReference type="Pfam" id="PF00005">
    <property type="entry name" value="ABC_tran"/>
    <property type="match status" value="2"/>
</dbReference>
<feature type="transmembrane region" description="Helical" evidence="8">
    <location>
        <begin position="664"/>
        <end position="684"/>
    </location>
</feature>
<dbReference type="GO" id="GO:0005524">
    <property type="term" value="F:ATP binding"/>
    <property type="evidence" value="ECO:0007669"/>
    <property type="project" value="UniProtKB-KW"/>
</dbReference>
<accession>A0ABT8EW68</accession>
<evidence type="ECO:0000256" key="8">
    <source>
        <dbReference type="SAM" id="Phobius"/>
    </source>
</evidence>
<dbReference type="InterPro" id="IPR027417">
    <property type="entry name" value="P-loop_NTPase"/>
</dbReference>
<feature type="compositionally biased region" description="Low complexity" evidence="7">
    <location>
        <begin position="586"/>
        <end position="608"/>
    </location>
</feature>
<evidence type="ECO:0000313" key="12">
    <source>
        <dbReference type="Proteomes" id="UP001168537"/>
    </source>
</evidence>
<dbReference type="PANTHER" id="PTHR24221">
    <property type="entry name" value="ATP-BINDING CASSETTE SUB-FAMILY B"/>
    <property type="match status" value="1"/>
</dbReference>
<comment type="caution">
    <text evidence="11">The sequence shown here is derived from an EMBL/GenBank/DDBJ whole genome shotgun (WGS) entry which is preliminary data.</text>
</comment>
<comment type="subcellular location">
    <subcellularLocation>
        <location evidence="1">Cell membrane</location>
        <topology evidence="1">Multi-pass membrane protein</topology>
    </subcellularLocation>
</comment>
<feature type="domain" description="ABC transmembrane type-1" evidence="10">
    <location>
        <begin position="44"/>
        <end position="317"/>
    </location>
</feature>
<feature type="transmembrane region" description="Helical" evidence="8">
    <location>
        <begin position="704"/>
        <end position="727"/>
    </location>
</feature>
<keyword evidence="2 8" id="KW-0812">Transmembrane</keyword>
<dbReference type="PANTHER" id="PTHR24221:SF654">
    <property type="entry name" value="ATP-BINDING CASSETTE SUB-FAMILY B MEMBER 6"/>
    <property type="match status" value="1"/>
</dbReference>
<dbReference type="EMBL" id="JAUHJR010000005">
    <property type="protein sequence ID" value="MDN4162383.1"/>
    <property type="molecule type" value="Genomic_DNA"/>
</dbReference>
<dbReference type="SUPFAM" id="SSF52540">
    <property type="entry name" value="P-loop containing nucleoside triphosphate hydrolases"/>
    <property type="match status" value="2"/>
</dbReference>
<keyword evidence="12" id="KW-1185">Reference proteome</keyword>
<feature type="transmembrane region" description="Helical" evidence="8">
    <location>
        <begin position="264"/>
        <end position="282"/>
    </location>
</feature>
<evidence type="ECO:0000256" key="6">
    <source>
        <dbReference type="ARBA" id="ARBA00023136"/>
    </source>
</evidence>
<dbReference type="Gene3D" id="3.40.50.300">
    <property type="entry name" value="P-loop containing nucleotide triphosphate hydrolases"/>
    <property type="match status" value="2"/>
</dbReference>
<organism evidence="11 12">
    <name type="scientific">Nocardioides abyssi</name>
    <dbReference type="NCBI Taxonomy" id="3058370"/>
    <lineage>
        <taxon>Bacteria</taxon>
        <taxon>Bacillati</taxon>
        <taxon>Actinomycetota</taxon>
        <taxon>Actinomycetes</taxon>
        <taxon>Propionibacteriales</taxon>
        <taxon>Nocardioidaceae</taxon>
        <taxon>Nocardioides</taxon>
    </lineage>
</organism>
<feature type="region of interest" description="Disordered" evidence="7">
    <location>
        <begin position="1"/>
        <end position="26"/>
    </location>
</feature>
<evidence type="ECO:0000256" key="4">
    <source>
        <dbReference type="ARBA" id="ARBA00022840"/>
    </source>
</evidence>
<evidence type="ECO:0000259" key="9">
    <source>
        <dbReference type="PROSITE" id="PS50893"/>
    </source>
</evidence>
<evidence type="ECO:0000256" key="1">
    <source>
        <dbReference type="ARBA" id="ARBA00004651"/>
    </source>
</evidence>
<evidence type="ECO:0000313" key="11">
    <source>
        <dbReference type="EMBL" id="MDN4162383.1"/>
    </source>
</evidence>
<feature type="transmembrane region" description="Helical" evidence="8">
    <location>
        <begin position="44"/>
        <end position="68"/>
    </location>
</feature>
<dbReference type="InterPro" id="IPR011527">
    <property type="entry name" value="ABC1_TM_dom"/>
</dbReference>
<dbReference type="InterPro" id="IPR003439">
    <property type="entry name" value="ABC_transporter-like_ATP-bd"/>
</dbReference>
<evidence type="ECO:0000256" key="5">
    <source>
        <dbReference type="ARBA" id="ARBA00022989"/>
    </source>
</evidence>
<dbReference type="InterPro" id="IPR039421">
    <property type="entry name" value="Type_1_exporter"/>
</dbReference>
<feature type="domain" description="ABC transporter" evidence="9">
    <location>
        <begin position="983"/>
        <end position="1205"/>
    </location>
</feature>
<evidence type="ECO:0000256" key="3">
    <source>
        <dbReference type="ARBA" id="ARBA00022741"/>
    </source>
</evidence>
<feature type="region of interest" description="Disordered" evidence="7">
    <location>
        <begin position="582"/>
        <end position="647"/>
    </location>
</feature>
<feature type="domain" description="ABC transporter" evidence="9">
    <location>
        <begin position="348"/>
        <end position="581"/>
    </location>
</feature>
<evidence type="ECO:0000256" key="7">
    <source>
        <dbReference type="SAM" id="MobiDB-lite"/>
    </source>
</evidence>
<dbReference type="PROSITE" id="PS50929">
    <property type="entry name" value="ABC_TM1F"/>
    <property type="match status" value="2"/>
</dbReference>
<dbReference type="Proteomes" id="UP001168537">
    <property type="component" value="Unassembled WGS sequence"/>
</dbReference>
<dbReference type="Gene3D" id="1.20.1560.10">
    <property type="entry name" value="ABC transporter type 1, transmembrane domain"/>
    <property type="match status" value="2"/>
</dbReference>
<feature type="compositionally biased region" description="Low complexity" evidence="7">
    <location>
        <begin position="12"/>
        <end position="26"/>
    </location>
</feature>
<protein>
    <submittedName>
        <fullName evidence="11">ABC transporter ATP-binding protein</fullName>
    </submittedName>
</protein>
<feature type="transmembrane region" description="Helical" evidence="8">
    <location>
        <begin position="175"/>
        <end position="193"/>
    </location>
</feature>
<reference evidence="11" key="1">
    <citation type="submission" date="2023-06" db="EMBL/GenBank/DDBJ databases">
        <title>Draft genome sequence of Nocardioides sp. SOB72.</title>
        <authorList>
            <person name="Zhang G."/>
        </authorList>
    </citation>
    <scope>NUCLEOTIDE SEQUENCE</scope>
    <source>
        <strain evidence="11">SOB72</strain>
    </source>
</reference>
<keyword evidence="4 11" id="KW-0067">ATP-binding</keyword>
<dbReference type="PROSITE" id="PS50893">
    <property type="entry name" value="ABC_TRANSPORTER_2"/>
    <property type="match status" value="2"/>
</dbReference>
<evidence type="ECO:0000256" key="2">
    <source>
        <dbReference type="ARBA" id="ARBA00022692"/>
    </source>
</evidence>
<gene>
    <name evidence="11" type="ORF">QWY29_13535</name>
</gene>
<feature type="domain" description="ABC transmembrane type-1" evidence="10">
    <location>
        <begin position="669"/>
        <end position="906"/>
    </location>
</feature>
<dbReference type="RefSeq" id="WP_300961550.1">
    <property type="nucleotide sequence ID" value="NZ_JAUHJR010000005.1"/>
</dbReference>
<keyword evidence="5 8" id="KW-1133">Transmembrane helix</keyword>
<dbReference type="InterPro" id="IPR036640">
    <property type="entry name" value="ABC1_TM_sf"/>
</dbReference>